<dbReference type="InterPro" id="IPR009057">
    <property type="entry name" value="Homeodomain-like_sf"/>
</dbReference>
<dbReference type="PRINTS" id="PR00455">
    <property type="entry name" value="HTHTETR"/>
</dbReference>
<dbReference type="AlphaFoldDB" id="A0A5K7XIE7"/>
<evidence type="ECO:0000256" key="4">
    <source>
        <dbReference type="PROSITE-ProRule" id="PRU00335"/>
    </source>
</evidence>
<evidence type="ECO:0000256" key="2">
    <source>
        <dbReference type="ARBA" id="ARBA00023125"/>
    </source>
</evidence>
<accession>A0A5K7XIE7</accession>
<evidence type="ECO:0000256" key="3">
    <source>
        <dbReference type="ARBA" id="ARBA00023163"/>
    </source>
</evidence>
<reference evidence="7" key="1">
    <citation type="submission" date="2019-10" db="EMBL/GenBank/DDBJ databases">
        <title>Lacipirellula parvula gen. nov., sp. nov., representing a lineage of planctomycetes widespread in freshwater anoxic habitats, and description of the family Lacipirellulaceae.</title>
        <authorList>
            <person name="Dedysh S.N."/>
            <person name="Kulichevskaya I.S."/>
            <person name="Beletsky A.V."/>
            <person name="Rakitin A.L."/>
            <person name="Mardanov A.V."/>
            <person name="Ivanova A.A."/>
            <person name="Saltykova V.X."/>
            <person name="Rijpstra W.I.C."/>
            <person name="Sinninghe Damste J.S."/>
            <person name="Ravin N.V."/>
        </authorList>
    </citation>
    <scope>NUCLEOTIDE SEQUENCE [LARGE SCALE GENOMIC DNA]</scope>
    <source>
        <strain evidence="7">PX69</strain>
    </source>
</reference>
<dbReference type="InterPro" id="IPR023772">
    <property type="entry name" value="DNA-bd_HTH_TetR-type_CS"/>
</dbReference>
<dbReference type="SUPFAM" id="SSF46689">
    <property type="entry name" value="Homeodomain-like"/>
    <property type="match status" value="1"/>
</dbReference>
<evidence type="ECO:0000259" key="5">
    <source>
        <dbReference type="PROSITE" id="PS50977"/>
    </source>
</evidence>
<proteinExistence type="predicted"/>
<sequence length="195" mass="20961">MAAGRPRSFDADKALDRAMRVFWRRGYEGASLPELTKAMGINRPSMYAAFGNKEALFKKAVDRYLEEPAAHLAACLAAPTIAEVAKRLILGAAERLGCPKNPRGCLIMNGALACGKESEAIRRDLVARRGEHDQAIRARFAQAAAAGELRKGVDPDALARYVSMVMQGLAVQAASGATPEQLRSVAEVALANWPK</sequence>
<dbReference type="SUPFAM" id="SSF48498">
    <property type="entry name" value="Tetracyclin repressor-like, C-terminal domain"/>
    <property type="match status" value="1"/>
</dbReference>
<dbReference type="InterPro" id="IPR001647">
    <property type="entry name" value="HTH_TetR"/>
</dbReference>
<evidence type="ECO:0000313" key="7">
    <source>
        <dbReference type="Proteomes" id="UP000326837"/>
    </source>
</evidence>
<dbReference type="Gene3D" id="1.10.10.60">
    <property type="entry name" value="Homeodomain-like"/>
    <property type="match status" value="1"/>
</dbReference>
<dbReference type="InterPro" id="IPR011075">
    <property type="entry name" value="TetR_C"/>
</dbReference>
<dbReference type="Pfam" id="PF16925">
    <property type="entry name" value="TetR_C_13"/>
    <property type="match status" value="1"/>
</dbReference>
<keyword evidence="3" id="KW-0804">Transcription</keyword>
<evidence type="ECO:0000313" key="6">
    <source>
        <dbReference type="EMBL" id="BBO35757.1"/>
    </source>
</evidence>
<dbReference type="Gene3D" id="1.10.357.10">
    <property type="entry name" value="Tetracycline Repressor, domain 2"/>
    <property type="match status" value="1"/>
</dbReference>
<keyword evidence="2 4" id="KW-0238">DNA-binding</keyword>
<gene>
    <name evidence="6" type="ORF">PLANPX_5369</name>
</gene>
<feature type="domain" description="HTH tetR-type" evidence="5">
    <location>
        <begin position="8"/>
        <end position="68"/>
    </location>
</feature>
<dbReference type="KEGG" id="lpav:PLANPX_5369"/>
<dbReference type="PANTHER" id="PTHR47506">
    <property type="entry name" value="TRANSCRIPTIONAL REGULATORY PROTEIN"/>
    <property type="match status" value="1"/>
</dbReference>
<dbReference type="RefSeq" id="WP_152101063.1">
    <property type="nucleotide sequence ID" value="NZ_AP021861.1"/>
</dbReference>
<name>A0A5K7XIE7_9BACT</name>
<organism evidence="6 7">
    <name type="scientific">Lacipirellula parvula</name>
    <dbReference type="NCBI Taxonomy" id="2650471"/>
    <lineage>
        <taxon>Bacteria</taxon>
        <taxon>Pseudomonadati</taxon>
        <taxon>Planctomycetota</taxon>
        <taxon>Planctomycetia</taxon>
        <taxon>Pirellulales</taxon>
        <taxon>Lacipirellulaceae</taxon>
        <taxon>Lacipirellula</taxon>
    </lineage>
</organism>
<keyword evidence="7" id="KW-1185">Reference proteome</keyword>
<dbReference type="PANTHER" id="PTHR47506:SF1">
    <property type="entry name" value="HTH-TYPE TRANSCRIPTIONAL REGULATOR YJDC"/>
    <property type="match status" value="1"/>
</dbReference>
<keyword evidence="1" id="KW-0805">Transcription regulation</keyword>
<dbReference type="InterPro" id="IPR036271">
    <property type="entry name" value="Tet_transcr_reg_TetR-rel_C_sf"/>
</dbReference>
<feature type="DNA-binding region" description="H-T-H motif" evidence="4">
    <location>
        <begin position="31"/>
        <end position="50"/>
    </location>
</feature>
<dbReference type="Pfam" id="PF00440">
    <property type="entry name" value="TetR_N"/>
    <property type="match status" value="1"/>
</dbReference>
<evidence type="ECO:0000256" key="1">
    <source>
        <dbReference type="ARBA" id="ARBA00023015"/>
    </source>
</evidence>
<dbReference type="PROSITE" id="PS50977">
    <property type="entry name" value="HTH_TETR_2"/>
    <property type="match status" value="1"/>
</dbReference>
<dbReference type="PROSITE" id="PS01081">
    <property type="entry name" value="HTH_TETR_1"/>
    <property type="match status" value="1"/>
</dbReference>
<dbReference type="EMBL" id="AP021861">
    <property type="protein sequence ID" value="BBO35757.1"/>
    <property type="molecule type" value="Genomic_DNA"/>
</dbReference>
<dbReference type="GO" id="GO:0003677">
    <property type="term" value="F:DNA binding"/>
    <property type="evidence" value="ECO:0007669"/>
    <property type="project" value="UniProtKB-UniRule"/>
</dbReference>
<dbReference type="Proteomes" id="UP000326837">
    <property type="component" value="Chromosome"/>
</dbReference>
<protein>
    <submittedName>
        <fullName evidence="6">Transcriptional regulator</fullName>
    </submittedName>
</protein>